<reference evidence="11 13" key="1">
    <citation type="submission" date="2015-09" db="EMBL/GenBank/DDBJ databases">
        <authorList>
            <consortium name="Pathogen Informatics"/>
        </authorList>
    </citation>
    <scope>NUCLEOTIDE SEQUENCE [LARGE SCALE GENOMIC DNA]</scope>
    <source>
        <strain evidence="11 13">2789STDY5608850</strain>
    </source>
</reference>
<keyword evidence="4 9" id="KW-0812">Transmembrane</keyword>
<dbReference type="Proteomes" id="UP000261257">
    <property type="component" value="Unassembled WGS sequence"/>
</dbReference>
<dbReference type="Gene3D" id="3.30.1330.60">
    <property type="entry name" value="OmpA-like domain"/>
    <property type="match status" value="1"/>
</dbReference>
<dbReference type="EMBL" id="CYZE01000017">
    <property type="protein sequence ID" value="CUP06152.1"/>
    <property type="molecule type" value="Genomic_DNA"/>
</dbReference>
<feature type="transmembrane region" description="Helical" evidence="9">
    <location>
        <begin position="12"/>
        <end position="34"/>
    </location>
</feature>
<dbReference type="InterPro" id="IPR036737">
    <property type="entry name" value="OmpA-like_sf"/>
</dbReference>
<feature type="domain" description="OmpA-like" evidence="10">
    <location>
        <begin position="127"/>
        <end position="248"/>
    </location>
</feature>
<keyword evidence="3" id="KW-1003">Cell membrane</keyword>
<evidence type="ECO:0000313" key="12">
    <source>
        <dbReference type="EMBL" id="RGM01752.1"/>
    </source>
</evidence>
<feature type="region of interest" description="Disordered" evidence="8">
    <location>
        <begin position="64"/>
        <end position="96"/>
    </location>
</feature>
<evidence type="ECO:0000259" key="10">
    <source>
        <dbReference type="PROSITE" id="PS51123"/>
    </source>
</evidence>
<evidence type="ECO:0000256" key="4">
    <source>
        <dbReference type="ARBA" id="ARBA00022692"/>
    </source>
</evidence>
<dbReference type="RefSeq" id="WP_055659062.1">
    <property type="nucleotide sequence ID" value="NZ_CABIXC010000017.1"/>
</dbReference>
<keyword evidence="5 9" id="KW-1133">Transmembrane helix</keyword>
<dbReference type="InterPro" id="IPR006665">
    <property type="entry name" value="OmpA-like"/>
</dbReference>
<dbReference type="AlphaFoldDB" id="A0A174K2A2"/>
<comment type="similarity">
    <text evidence="2">Belongs to the MotB family.</text>
</comment>
<dbReference type="InterPro" id="IPR050330">
    <property type="entry name" value="Bact_OuterMem_StrucFunc"/>
</dbReference>
<evidence type="ECO:0000256" key="5">
    <source>
        <dbReference type="ARBA" id="ARBA00022989"/>
    </source>
</evidence>
<proteinExistence type="inferred from homology"/>
<reference evidence="12 14" key="2">
    <citation type="submission" date="2018-08" db="EMBL/GenBank/DDBJ databases">
        <title>A genome reference for cultivated species of the human gut microbiota.</title>
        <authorList>
            <person name="Zou Y."/>
            <person name="Xue W."/>
            <person name="Luo G."/>
        </authorList>
    </citation>
    <scope>NUCLEOTIDE SEQUENCE [LARGE SCALE GENOMIC DNA]</scope>
    <source>
        <strain evidence="12 14">TF05-11AC</strain>
    </source>
</reference>
<gene>
    <name evidence="11" type="primary">oprF</name>
    <name evidence="12" type="ORF">DXC39_18960</name>
    <name evidence="11" type="ORF">ERS852407_04842</name>
</gene>
<dbReference type="Pfam" id="PF00691">
    <property type="entry name" value="OmpA"/>
    <property type="match status" value="1"/>
</dbReference>
<dbReference type="Proteomes" id="UP000095651">
    <property type="component" value="Unassembled WGS sequence"/>
</dbReference>
<evidence type="ECO:0000313" key="13">
    <source>
        <dbReference type="Proteomes" id="UP000095651"/>
    </source>
</evidence>
<dbReference type="InterPro" id="IPR025713">
    <property type="entry name" value="MotB-like_N_dom"/>
</dbReference>
<dbReference type="Pfam" id="PF13677">
    <property type="entry name" value="MotB_plug"/>
    <property type="match status" value="1"/>
</dbReference>
<accession>A0A174K2A2</accession>
<evidence type="ECO:0000256" key="2">
    <source>
        <dbReference type="ARBA" id="ARBA00008914"/>
    </source>
</evidence>
<name>A0A174K2A2_9FIRM</name>
<sequence>MKKRREEGGGQEWLNTYADMITLVLTFFVLLYSISNVNISKLEEIAAAMQRQLGIETTSDLEDVPQDLKYPSISEGANAPEGEGSQFNTGSGAGSQSASSLAMADMAKDIQSYFQMENLDAVVSDSENAVYIRFKNDLLFAPDSAVLQENSKSMLEALGIMLKDRQDEIMAIYINGHTAQAANSLINDRLLSSERADNVAIYLEENVGLEPKKLICRGYGKYYPIADNSTKEGREMNRRVDMIILGNEYKVSEDNIDSMETMDPLFPVDMPADMSGGQEGTAQ</sequence>
<evidence type="ECO:0000256" key="6">
    <source>
        <dbReference type="ARBA" id="ARBA00023136"/>
    </source>
</evidence>
<dbReference type="CDD" id="cd07185">
    <property type="entry name" value="OmpA_C-like"/>
    <property type="match status" value="1"/>
</dbReference>
<evidence type="ECO:0000256" key="3">
    <source>
        <dbReference type="ARBA" id="ARBA00022475"/>
    </source>
</evidence>
<organism evidence="11 13">
    <name type="scientific">Hungatella hathewayi</name>
    <dbReference type="NCBI Taxonomy" id="154046"/>
    <lineage>
        <taxon>Bacteria</taxon>
        <taxon>Bacillati</taxon>
        <taxon>Bacillota</taxon>
        <taxon>Clostridia</taxon>
        <taxon>Lachnospirales</taxon>
        <taxon>Lachnospiraceae</taxon>
        <taxon>Hungatella</taxon>
    </lineage>
</organism>
<dbReference type="PANTHER" id="PTHR30329">
    <property type="entry name" value="STATOR ELEMENT OF FLAGELLAR MOTOR COMPLEX"/>
    <property type="match status" value="1"/>
</dbReference>
<evidence type="ECO:0000256" key="7">
    <source>
        <dbReference type="PROSITE-ProRule" id="PRU00473"/>
    </source>
</evidence>
<dbReference type="GO" id="GO:0005886">
    <property type="term" value="C:plasma membrane"/>
    <property type="evidence" value="ECO:0007669"/>
    <property type="project" value="UniProtKB-SubCell"/>
</dbReference>
<protein>
    <submittedName>
        <fullName evidence="12">MotB family protein</fullName>
    </submittedName>
    <submittedName>
        <fullName evidence="11">OmpA/MotB domain-containing protein</fullName>
    </submittedName>
</protein>
<dbReference type="SUPFAM" id="SSF103088">
    <property type="entry name" value="OmpA-like"/>
    <property type="match status" value="1"/>
</dbReference>
<evidence type="ECO:0000313" key="14">
    <source>
        <dbReference type="Proteomes" id="UP000261257"/>
    </source>
</evidence>
<dbReference type="EMBL" id="QSSQ01000021">
    <property type="protein sequence ID" value="RGM01752.1"/>
    <property type="molecule type" value="Genomic_DNA"/>
</dbReference>
<evidence type="ECO:0000313" key="11">
    <source>
        <dbReference type="EMBL" id="CUP06152.1"/>
    </source>
</evidence>
<dbReference type="PANTHER" id="PTHR30329:SF21">
    <property type="entry name" value="LIPOPROTEIN YIAD-RELATED"/>
    <property type="match status" value="1"/>
</dbReference>
<keyword evidence="6 7" id="KW-0472">Membrane</keyword>
<evidence type="ECO:0000256" key="8">
    <source>
        <dbReference type="SAM" id="MobiDB-lite"/>
    </source>
</evidence>
<comment type="subcellular location">
    <subcellularLocation>
        <location evidence="1">Cell membrane</location>
        <topology evidence="1">Single-pass membrane protein</topology>
    </subcellularLocation>
</comment>
<dbReference type="PROSITE" id="PS51123">
    <property type="entry name" value="OMPA_2"/>
    <property type="match status" value="1"/>
</dbReference>
<evidence type="ECO:0000256" key="9">
    <source>
        <dbReference type="SAM" id="Phobius"/>
    </source>
</evidence>
<evidence type="ECO:0000256" key="1">
    <source>
        <dbReference type="ARBA" id="ARBA00004162"/>
    </source>
</evidence>